<protein>
    <submittedName>
        <fullName evidence="1">Uncharacterized protein</fullName>
    </submittedName>
</protein>
<organism evidence="1 2">
    <name type="scientific">Candidatus Doudnabacteria bacterium RIFCSPHIGHO2_01_FULL_50_11</name>
    <dbReference type="NCBI Taxonomy" id="1817828"/>
    <lineage>
        <taxon>Bacteria</taxon>
        <taxon>Candidatus Doudnaibacteriota</taxon>
    </lineage>
</organism>
<name>A0A1F5PHW9_9BACT</name>
<evidence type="ECO:0000313" key="1">
    <source>
        <dbReference type="EMBL" id="OGE89384.1"/>
    </source>
</evidence>
<accession>A0A1F5PHW9</accession>
<proteinExistence type="predicted"/>
<dbReference type="STRING" id="1817828.A2722_02050"/>
<comment type="caution">
    <text evidence="1">The sequence shown here is derived from an EMBL/GenBank/DDBJ whole genome shotgun (WGS) entry which is preliminary data.</text>
</comment>
<dbReference type="EMBL" id="MFEO01000022">
    <property type="protein sequence ID" value="OGE89384.1"/>
    <property type="molecule type" value="Genomic_DNA"/>
</dbReference>
<gene>
    <name evidence="1" type="ORF">A2722_02050</name>
</gene>
<evidence type="ECO:0000313" key="2">
    <source>
        <dbReference type="Proteomes" id="UP000178377"/>
    </source>
</evidence>
<reference evidence="1 2" key="1">
    <citation type="journal article" date="2016" name="Nat. Commun.">
        <title>Thousands of microbial genomes shed light on interconnected biogeochemical processes in an aquifer system.</title>
        <authorList>
            <person name="Anantharaman K."/>
            <person name="Brown C.T."/>
            <person name="Hug L.A."/>
            <person name="Sharon I."/>
            <person name="Castelle C.J."/>
            <person name="Probst A.J."/>
            <person name="Thomas B.C."/>
            <person name="Singh A."/>
            <person name="Wilkins M.J."/>
            <person name="Karaoz U."/>
            <person name="Brodie E.L."/>
            <person name="Williams K.H."/>
            <person name="Hubbard S.S."/>
            <person name="Banfield J.F."/>
        </authorList>
    </citation>
    <scope>NUCLEOTIDE SEQUENCE [LARGE SCALE GENOMIC DNA]</scope>
</reference>
<dbReference type="AlphaFoldDB" id="A0A1F5PHW9"/>
<sequence>MNRSLLVLIALAVLAIVAIIGYVLFTPSPASSPGASTSDSQSGSQQTTTASSVLYRQRGGEYTLFIDSTRWSVKFESDTKTVFAHLTVPSTAQESELAAIANLTIWTENVYETPGVNTAGEWLAARKLTVQSPGVQESSQATINGLNMQRFILAPTSGSIKILYVYFPFPGRVITITHYPYDPNSDDTKSVMSMLASFTIAGSY</sequence>
<dbReference type="Proteomes" id="UP000178377">
    <property type="component" value="Unassembled WGS sequence"/>
</dbReference>